<dbReference type="InterPro" id="IPR006150">
    <property type="entry name" value="Cys_repeat_1"/>
</dbReference>
<dbReference type="Proteomes" id="UP001152747">
    <property type="component" value="Unassembled WGS sequence"/>
</dbReference>
<dbReference type="SMART" id="SM00289">
    <property type="entry name" value="WR1"/>
    <property type="match status" value="2"/>
</dbReference>
<evidence type="ECO:0000313" key="4">
    <source>
        <dbReference type="Proteomes" id="UP001152747"/>
    </source>
</evidence>
<reference evidence="3" key="1">
    <citation type="submission" date="2022-11" db="EMBL/GenBank/DDBJ databases">
        <authorList>
            <person name="Kikuchi T."/>
        </authorList>
    </citation>
    <scope>NUCLEOTIDE SEQUENCE</scope>
    <source>
        <strain evidence="3">PS1010</strain>
    </source>
</reference>
<name>A0A9P1IT72_9PELO</name>
<comment type="caution">
    <text evidence="3">The sequence shown here is derived from an EMBL/GenBank/DDBJ whole genome shotgun (WGS) entry which is preliminary data.</text>
</comment>
<protein>
    <recommendedName>
        <fullName evidence="5">WAP domain-containing protein</fullName>
    </recommendedName>
</protein>
<dbReference type="EMBL" id="CANHGI010000005">
    <property type="protein sequence ID" value="CAI5451670.1"/>
    <property type="molecule type" value="Genomic_DNA"/>
</dbReference>
<gene>
    <name evidence="3" type="ORF">CAMP_LOCUS14307</name>
</gene>
<feature type="signal peptide" evidence="2">
    <location>
        <begin position="1"/>
        <end position="18"/>
    </location>
</feature>
<dbReference type="AlphaFoldDB" id="A0A9P1IT72"/>
<feature type="region of interest" description="Disordered" evidence="1">
    <location>
        <begin position="143"/>
        <end position="162"/>
    </location>
</feature>
<sequence length="239" mass="25877">MRLRLIYFLSIYIIKVTSQWGWNNWNVPNNNLAIGYPTAYGLYAGRGHNGWGNEGGGNGHPGAGGGFGSPLRCLNGGAHIGQCRLDTDSICIALGGTCSHGACCTTPFVSLGLTTSTVSPRESVIDGEATEKKRKKVTRKLRRTTTMRPDEAGGGEEEDGDAWRSAELEEWNKLIEKARTTPSPILETSTTPLTVTPFTETPEPKVCDSGLRPVGPCSEDSDCPTLHQCENLQCCYLHF</sequence>
<feature type="chain" id="PRO_5040203490" description="WAP domain-containing protein" evidence="2">
    <location>
        <begin position="19"/>
        <end position="239"/>
    </location>
</feature>
<accession>A0A9P1IT72</accession>
<evidence type="ECO:0000313" key="3">
    <source>
        <dbReference type="EMBL" id="CAI5451670.1"/>
    </source>
</evidence>
<evidence type="ECO:0000256" key="2">
    <source>
        <dbReference type="SAM" id="SignalP"/>
    </source>
</evidence>
<evidence type="ECO:0000256" key="1">
    <source>
        <dbReference type="SAM" id="MobiDB-lite"/>
    </source>
</evidence>
<dbReference type="OrthoDB" id="5871259at2759"/>
<evidence type="ECO:0008006" key="5">
    <source>
        <dbReference type="Google" id="ProtNLM"/>
    </source>
</evidence>
<organism evidence="3 4">
    <name type="scientific">Caenorhabditis angaria</name>
    <dbReference type="NCBI Taxonomy" id="860376"/>
    <lineage>
        <taxon>Eukaryota</taxon>
        <taxon>Metazoa</taxon>
        <taxon>Ecdysozoa</taxon>
        <taxon>Nematoda</taxon>
        <taxon>Chromadorea</taxon>
        <taxon>Rhabditida</taxon>
        <taxon>Rhabditina</taxon>
        <taxon>Rhabditomorpha</taxon>
        <taxon>Rhabditoidea</taxon>
        <taxon>Rhabditidae</taxon>
        <taxon>Peloderinae</taxon>
        <taxon>Caenorhabditis</taxon>
    </lineage>
</organism>
<proteinExistence type="predicted"/>
<keyword evidence="2" id="KW-0732">Signal</keyword>
<feature type="region of interest" description="Disordered" evidence="1">
    <location>
        <begin position="184"/>
        <end position="207"/>
    </location>
</feature>
<keyword evidence="4" id="KW-1185">Reference proteome</keyword>
<feature type="compositionally biased region" description="Low complexity" evidence="1">
    <location>
        <begin position="187"/>
        <end position="201"/>
    </location>
</feature>